<protein>
    <recommendedName>
        <fullName evidence="3">Transposase</fullName>
    </recommendedName>
</protein>
<gene>
    <name evidence="1" type="ORF">SAMN05216499_1474</name>
</gene>
<name>A0A1M7QWX1_9ACTN</name>
<evidence type="ECO:0000313" key="2">
    <source>
        <dbReference type="Proteomes" id="UP000184111"/>
    </source>
</evidence>
<accession>A0A1M7QWX1</accession>
<evidence type="ECO:0008006" key="3">
    <source>
        <dbReference type="Google" id="ProtNLM"/>
    </source>
</evidence>
<dbReference type="STRING" id="310782.SAMN05216499_1474"/>
<evidence type="ECO:0000313" key="1">
    <source>
        <dbReference type="EMBL" id="SHN36451.1"/>
    </source>
</evidence>
<dbReference type="RefSeq" id="WP_073502970.1">
    <property type="nucleotide sequence ID" value="NZ_FRBI01000047.1"/>
</dbReference>
<sequence length="149" mass="16678">MLPSWSEGAKNVGILVLRHAVAVLSRQFGTRPRLTWPTRAVLAALARHRPSRLRRHRLVIPGTLPSWHPRLLRWKWKQKPARPGRPAIPEELSALIPRLAHQNPTWVDIVFITDGIEIQARRALRHLPTGAACGLTPVLSPRRAAPGTA</sequence>
<reference evidence="1 2" key="1">
    <citation type="submission" date="2016-11" db="EMBL/GenBank/DDBJ databases">
        <authorList>
            <person name="Jaros S."/>
            <person name="Januszkiewicz K."/>
            <person name="Wedrychowicz H."/>
        </authorList>
    </citation>
    <scope>NUCLEOTIDE SEQUENCE [LARGE SCALE GENOMIC DNA]</scope>
    <source>
        <strain evidence="1 2">CGMCC 4.2025</strain>
    </source>
</reference>
<dbReference type="EMBL" id="FRBI01000047">
    <property type="protein sequence ID" value="SHN36451.1"/>
    <property type="molecule type" value="Genomic_DNA"/>
</dbReference>
<proteinExistence type="predicted"/>
<dbReference type="OrthoDB" id="1551204at2"/>
<dbReference type="Proteomes" id="UP000184111">
    <property type="component" value="Unassembled WGS sequence"/>
</dbReference>
<keyword evidence="2" id="KW-1185">Reference proteome</keyword>
<organism evidence="1 2">
    <name type="scientific">Actinacidiphila paucisporea</name>
    <dbReference type="NCBI Taxonomy" id="310782"/>
    <lineage>
        <taxon>Bacteria</taxon>
        <taxon>Bacillati</taxon>
        <taxon>Actinomycetota</taxon>
        <taxon>Actinomycetes</taxon>
        <taxon>Kitasatosporales</taxon>
        <taxon>Streptomycetaceae</taxon>
        <taxon>Actinacidiphila</taxon>
    </lineage>
</organism>
<dbReference type="AlphaFoldDB" id="A0A1M7QWX1"/>